<accession>A0AAD5TT57</accession>
<reference evidence="2" key="1">
    <citation type="submission" date="2020-05" db="EMBL/GenBank/DDBJ databases">
        <title>Phylogenomic resolution of chytrid fungi.</title>
        <authorList>
            <person name="Stajich J.E."/>
            <person name="Amses K."/>
            <person name="Simmons R."/>
            <person name="Seto K."/>
            <person name="Myers J."/>
            <person name="Bonds A."/>
            <person name="Quandt C.A."/>
            <person name="Barry K."/>
            <person name="Liu P."/>
            <person name="Grigoriev I."/>
            <person name="Longcore J.E."/>
            <person name="James T.Y."/>
        </authorList>
    </citation>
    <scope>NUCLEOTIDE SEQUENCE</scope>
    <source>
        <strain evidence="2">JEL0476</strain>
    </source>
</reference>
<organism evidence="2 3">
    <name type="scientific">Clydaea vesicula</name>
    <dbReference type="NCBI Taxonomy" id="447962"/>
    <lineage>
        <taxon>Eukaryota</taxon>
        <taxon>Fungi</taxon>
        <taxon>Fungi incertae sedis</taxon>
        <taxon>Chytridiomycota</taxon>
        <taxon>Chytridiomycota incertae sedis</taxon>
        <taxon>Chytridiomycetes</taxon>
        <taxon>Lobulomycetales</taxon>
        <taxon>Lobulomycetaceae</taxon>
        <taxon>Clydaea</taxon>
    </lineage>
</organism>
<sequence length="141" mass="16475">MSSTSTQTLVLSESSQNSTDTLQIQKISKRLSKQLLTHQKQGEIPYITEYLVANINNEVTEIFETWSGSEYDRKEYQAQGFPTMPTSFFGAKEAWFRIKSKYNDYKETQETKKIEKKNKKRMSMEIKQKNQQDGLKRSLTV</sequence>
<dbReference type="EMBL" id="JADGJW010001885">
    <property type="protein sequence ID" value="KAJ3200530.1"/>
    <property type="molecule type" value="Genomic_DNA"/>
</dbReference>
<evidence type="ECO:0000256" key="1">
    <source>
        <dbReference type="SAM" id="MobiDB-lite"/>
    </source>
</evidence>
<gene>
    <name evidence="2" type="ORF">HK099_002612</name>
</gene>
<feature type="region of interest" description="Disordered" evidence="1">
    <location>
        <begin position="107"/>
        <end position="141"/>
    </location>
</feature>
<evidence type="ECO:0000313" key="2">
    <source>
        <dbReference type="EMBL" id="KAJ3200530.1"/>
    </source>
</evidence>
<dbReference type="Proteomes" id="UP001211065">
    <property type="component" value="Unassembled WGS sequence"/>
</dbReference>
<dbReference type="AlphaFoldDB" id="A0AAD5TT57"/>
<comment type="caution">
    <text evidence="2">The sequence shown here is derived from an EMBL/GenBank/DDBJ whole genome shotgun (WGS) entry which is preliminary data.</text>
</comment>
<proteinExistence type="predicted"/>
<feature type="compositionally biased region" description="Basic and acidic residues" evidence="1">
    <location>
        <begin position="122"/>
        <end position="141"/>
    </location>
</feature>
<evidence type="ECO:0000313" key="3">
    <source>
        <dbReference type="Proteomes" id="UP001211065"/>
    </source>
</evidence>
<protein>
    <submittedName>
        <fullName evidence="2">Uncharacterized protein</fullName>
    </submittedName>
</protein>
<name>A0AAD5TT57_9FUNG</name>
<keyword evidence="3" id="KW-1185">Reference proteome</keyword>